<proteinExistence type="predicted"/>
<sequence length="77" mass="8850">MTEFVTITTFNFAHEIIVLKSILDNREIEYFFQNENLISVDPLASFAYGGIHLKVHPNDIEVVKEILNDLNTNLDIV</sequence>
<protein>
    <recommendedName>
        <fullName evidence="3">DUF2007 domain-containing protein</fullName>
    </recommendedName>
</protein>
<dbReference type="Proteomes" id="UP000029554">
    <property type="component" value="Unassembled WGS sequence"/>
</dbReference>
<dbReference type="eggNOG" id="ENOG50333NH">
    <property type="taxonomic scope" value="Bacteria"/>
</dbReference>
<evidence type="ECO:0008006" key="3">
    <source>
        <dbReference type="Google" id="ProtNLM"/>
    </source>
</evidence>
<dbReference type="InterPro" id="IPR011322">
    <property type="entry name" value="N-reg_PII-like_a/b"/>
</dbReference>
<organism evidence="1 2">
    <name type="scientific">Flavobacterium aquatile LMG 4008 = ATCC 11947</name>
    <dbReference type="NCBI Taxonomy" id="1453498"/>
    <lineage>
        <taxon>Bacteria</taxon>
        <taxon>Pseudomonadati</taxon>
        <taxon>Bacteroidota</taxon>
        <taxon>Flavobacteriia</taxon>
        <taxon>Flavobacteriales</taxon>
        <taxon>Flavobacteriaceae</taxon>
        <taxon>Flavobacterium</taxon>
    </lineage>
</organism>
<dbReference type="AlphaFoldDB" id="A0A095V1N6"/>
<reference evidence="1 2" key="1">
    <citation type="submission" date="2014-09" db="EMBL/GenBank/DDBJ databases">
        <title>Whole Genome Shotgun of Flavobacterium aquatile LMG 4008.</title>
        <authorList>
            <person name="Gale A.N."/>
            <person name="Pipes S.E."/>
            <person name="Newman J.D."/>
        </authorList>
    </citation>
    <scope>NUCLEOTIDE SEQUENCE [LARGE SCALE GENOMIC DNA]</scope>
    <source>
        <strain evidence="1 2">LMG 4008</strain>
    </source>
</reference>
<dbReference type="SUPFAM" id="SSF54913">
    <property type="entry name" value="GlnB-like"/>
    <property type="match status" value="1"/>
</dbReference>
<evidence type="ECO:0000313" key="2">
    <source>
        <dbReference type="Proteomes" id="UP000029554"/>
    </source>
</evidence>
<dbReference type="RefSeq" id="WP_035124501.1">
    <property type="nucleotide sequence ID" value="NZ_JRHH01000002.1"/>
</dbReference>
<evidence type="ECO:0000313" key="1">
    <source>
        <dbReference type="EMBL" id="KGD68760.1"/>
    </source>
</evidence>
<dbReference type="EMBL" id="JRHH01000002">
    <property type="protein sequence ID" value="KGD68760.1"/>
    <property type="molecule type" value="Genomic_DNA"/>
</dbReference>
<accession>A0A095V1N6</accession>
<dbReference type="STRING" id="1453498.LG45_03695"/>
<comment type="caution">
    <text evidence="1">The sequence shown here is derived from an EMBL/GenBank/DDBJ whole genome shotgun (WGS) entry which is preliminary data.</text>
</comment>
<keyword evidence="2" id="KW-1185">Reference proteome</keyword>
<name>A0A095V1N6_9FLAO</name>
<dbReference type="OrthoDB" id="8480302at2"/>
<gene>
    <name evidence="1" type="ORF">LG45_03695</name>
</gene>